<dbReference type="EMBL" id="JAWDGP010006176">
    <property type="protein sequence ID" value="KAK3746004.1"/>
    <property type="molecule type" value="Genomic_DNA"/>
</dbReference>
<proteinExistence type="predicted"/>
<feature type="signal peptide" evidence="2">
    <location>
        <begin position="1"/>
        <end position="25"/>
    </location>
</feature>
<evidence type="ECO:0000313" key="4">
    <source>
        <dbReference type="Proteomes" id="UP001283361"/>
    </source>
</evidence>
<keyword evidence="2" id="KW-0732">Signal</keyword>
<feature type="region of interest" description="Disordered" evidence="1">
    <location>
        <begin position="148"/>
        <end position="179"/>
    </location>
</feature>
<reference evidence="3" key="1">
    <citation type="journal article" date="2023" name="G3 (Bethesda)">
        <title>A reference genome for the long-term kleptoplast-retaining sea slug Elysia crispata morphotype clarki.</title>
        <authorList>
            <person name="Eastman K.E."/>
            <person name="Pendleton A.L."/>
            <person name="Shaikh M.A."/>
            <person name="Suttiyut T."/>
            <person name="Ogas R."/>
            <person name="Tomko P."/>
            <person name="Gavelis G."/>
            <person name="Widhalm J.R."/>
            <person name="Wisecaver J.H."/>
        </authorList>
    </citation>
    <scope>NUCLEOTIDE SEQUENCE</scope>
    <source>
        <strain evidence="3">ECLA1</strain>
    </source>
</reference>
<comment type="caution">
    <text evidence="3">The sequence shown here is derived from an EMBL/GenBank/DDBJ whole genome shotgun (WGS) entry which is preliminary data.</text>
</comment>
<keyword evidence="4" id="KW-1185">Reference proteome</keyword>
<evidence type="ECO:0000256" key="2">
    <source>
        <dbReference type="SAM" id="SignalP"/>
    </source>
</evidence>
<evidence type="ECO:0000256" key="1">
    <source>
        <dbReference type="SAM" id="MobiDB-lite"/>
    </source>
</evidence>
<feature type="chain" id="PRO_5041953959" evidence="2">
    <location>
        <begin position="26"/>
        <end position="179"/>
    </location>
</feature>
<name>A0AAE0YIH2_9GAST</name>
<evidence type="ECO:0000313" key="3">
    <source>
        <dbReference type="EMBL" id="KAK3746004.1"/>
    </source>
</evidence>
<gene>
    <name evidence="3" type="ORF">RRG08_036871</name>
</gene>
<organism evidence="3 4">
    <name type="scientific">Elysia crispata</name>
    <name type="common">lettuce slug</name>
    <dbReference type="NCBI Taxonomy" id="231223"/>
    <lineage>
        <taxon>Eukaryota</taxon>
        <taxon>Metazoa</taxon>
        <taxon>Spiralia</taxon>
        <taxon>Lophotrochozoa</taxon>
        <taxon>Mollusca</taxon>
        <taxon>Gastropoda</taxon>
        <taxon>Heterobranchia</taxon>
        <taxon>Euthyneura</taxon>
        <taxon>Panpulmonata</taxon>
        <taxon>Sacoglossa</taxon>
        <taxon>Placobranchoidea</taxon>
        <taxon>Plakobranchidae</taxon>
        <taxon>Elysia</taxon>
    </lineage>
</organism>
<dbReference type="SUPFAM" id="SSF57414">
    <property type="entry name" value="Hairpin loop containing domain-like"/>
    <property type="match status" value="1"/>
</dbReference>
<dbReference type="AlphaFoldDB" id="A0AAE0YIH2"/>
<dbReference type="Proteomes" id="UP001283361">
    <property type="component" value="Unassembled WGS sequence"/>
</dbReference>
<protein>
    <submittedName>
        <fullName evidence="3">Uncharacterized protein</fullName>
    </submittedName>
</protein>
<accession>A0AAE0YIH2</accession>
<sequence length="179" mass="19778">MCVKMPQPWLLLIILAVQAAHLGWGLEMSTVLRKVTDAGFGTTELGPSWTTPSLLNCAARCLSRYLQDCKSIIYDRTSLLCTPGGAIFTTLSGPPSGELFTTNADCRTNKGLIVTLFELLIYGQSATCQSLQPILQAEDPGEITRNLERSQERRHDQKGKDMNRRGETGQGWGKMERIC</sequence>
<feature type="compositionally biased region" description="Basic and acidic residues" evidence="1">
    <location>
        <begin position="148"/>
        <end position="167"/>
    </location>
</feature>